<dbReference type="InterPro" id="IPR027417">
    <property type="entry name" value="P-loop_NTPase"/>
</dbReference>
<evidence type="ECO:0000256" key="1">
    <source>
        <dbReference type="SAM" id="MobiDB-lite"/>
    </source>
</evidence>
<reference evidence="2 3" key="1">
    <citation type="journal article" date="2014" name="Genome Announc.">
        <title>Draft Genome Sequence of Kocuria palustris PEL.</title>
        <authorList>
            <person name="Sharma G."/>
            <person name="Khatri I."/>
            <person name="Subramanian S."/>
        </authorList>
    </citation>
    <scope>NUCLEOTIDE SEQUENCE [LARGE SCALE GENOMIC DNA]</scope>
    <source>
        <strain evidence="2 3">PEL</strain>
    </source>
</reference>
<comment type="caution">
    <text evidence="2">The sequence shown here is derived from an EMBL/GenBank/DDBJ whole genome shotgun (WGS) entry which is preliminary data.</text>
</comment>
<proteinExistence type="predicted"/>
<dbReference type="Proteomes" id="UP000009877">
    <property type="component" value="Unassembled WGS sequence"/>
</dbReference>
<feature type="region of interest" description="Disordered" evidence="1">
    <location>
        <begin position="1"/>
        <end position="87"/>
    </location>
</feature>
<keyword evidence="3" id="KW-1185">Reference proteome</keyword>
<sequence length="544" mass="59670">MMKTLQRKTQARRVHELWSEDRAQEAAQRQEDDADLDVLHGPDPDLGEAVGVVTREKPTRAARRAANREDKARRREEQTRDREAQNADRWFSGKRNWLLNYLGAYEAGRQELRSTTRQLEAAQLVVSEAPTASEGLMIGVESDGDWPVMHDPFSAYGRGVQNPNVVTIGDVGVAKSSLQKTWAILRPLTLGRRCVVIDKKSQEDEDGADLDVGEYTPLARLLGVEPIKFVVGGGPGSTCINLLDPIISTGGLDPSGSAGEGKPATQEMMLRSVVVEILGRPLDALEGKALRVAHKRAVADAQAEGRVAIISDIVEAMLKPREADAETFGETAETLRRWGRSPAFELERMIDGDLAGLVDGETSEHVKLNSGLMVFDVSSLPEDGPALSVVMTIISTWLTNMLQKQAKKVPTHLIVEEAWHLVRGSFANVTRKNTKLSRALSLASFFAFHHISDVPEGSPAIAMIRECDTIFVYRQSRLDDGQMVQRLFDFPEGTAELLAGMEPGVSLCKIGTAKPFVLHHERSEIEKVITSTDAAMLSEARVGV</sequence>
<protein>
    <submittedName>
        <fullName evidence="2">Protein containing ATP/GTP-binding site motif A</fullName>
    </submittedName>
</protein>
<dbReference type="EMBL" id="ANHZ02000012">
    <property type="protein sequence ID" value="EME36544.1"/>
    <property type="molecule type" value="Genomic_DNA"/>
</dbReference>
<feature type="compositionally biased region" description="Basic residues" evidence="1">
    <location>
        <begin position="1"/>
        <end position="12"/>
    </location>
</feature>
<dbReference type="AlphaFoldDB" id="M2YD39"/>
<evidence type="ECO:0000313" key="2">
    <source>
        <dbReference type="EMBL" id="EME36544.1"/>
    </source>
</evidence>
<dbReference type="Gene3D" id="3.40.50.300">
    <property type="entry name" value="P-loop containing nucleotide triphosphate hydrolases"/>
    <property type="match status" value="2"/>
</dbReference>
<gene>
    <name evidence="2" type="ORF">C884_00338</name>
</gene>
<feature type="compositionally biased region" description="Basic and acidic residues" evidence="1">
    <location>
        <begin position="13"/>
        <end position="43"/>
    </location>
</feature>
<evidence type="ECO:0000313" key="3">
    <source>
        <dbReference type="Proteomes" id="UP000009877"/>
    </source>
</evidence>
<feature type="compositionally biased region" description="Basic and acidic residues" evidence="1">
    <location>
        <begin position="66"/>
        <end position="86"/>
    </location>
</feature>
<accession>M2YD39</accession>
<organism evidence="2 3">
    <name type="scientific">Kocuria palustris PEL</name>
    <dbReference type="NCBI Taxonomy" id="1236550"/>
    <lineage>
        <taxon>Bacteria</taxon>
        <taxon>Bacillati</taxon>
        <taxon>Actinomycetota</taxon>
        <taxon>Actinomycetes</taxon>
        <taxon>Micrococcales</taxon>
        <taxon>Micrococcaceae</taxon>
        <taxon>Kocuria</taxon>
    </lineage>
</organism>
<name>M2YD39_9MICC</name>